<keyword evidence="4" id="KW-1185">Reference proteome</keyword>
<dbReference type="Proteomes" id="UP000041254">
    <property type="component" value="Unassembled WGS sequence"/>
</dbReference>
<dbReference type="PROSITE" id="PS51231">
    <property type="entry name" value="DAD"/>
    <property type="match status" value="1"/>
</dbReference>
<feature type="region of interest" description="Disordered" evidence="1">
    <location>
        <begin position="260"/>
        <end position="302"/>
    </location>
</feature>
<accession>A0A0G4EG52</accession>
<protein>
    <recommendedName>
        <fullName evidence="2">DAD domain-containing protein</fullName>
    </recommendedName>
</protein>
<sequence length="1516" mass="168289">MPPQPVKPALRTLGTRVIQSSPAPPAQLSAPPAGSGRDHTIDFAVVESALHARGYGVTPISIPSAAAQSEKPLLLPVVAGVAHVCEIRAPSDPEAKAVLRAIVSSHAPREEEDEDEESFVESLLVDIRAVSEEGEDDSPRRKSRRACEVAMDDELKTVLKAATMRHPTVRSKLFGSMAVAHSLAYPLTVADMAHMAADTAQAPWKVFLSVLSLRTGEVAVSVRLPPLLVCRRRVPPAADKTAEALSPRSRRMRRYSYEPVEAAATPRTPGTPAIRHRVPSHFVSPRSTPAPKSAGRAGPPRRLRTGIQYKLDERRRHALLSEGHVESPPRSHSLQSAEDRMEAEEKARKEGRLFTPLMQQRLAASAAESGASTRRRPRLKEVVQRVMRQLAMMRMGAMFEGYQLQIKWMQLVAHASFFTFFFKRKRELAIVRTDRELWTVGMMASVYAAIRMQVFLAALRLRSPVAFWSNNLTALLHPRPPITQQQADRAKALIAPLLSLIPQPLPRRLPSRPLTTHSIQRNRQHDTSHRDHDRPPTHPTATTAAAGAAPAAPRPPSPSSGSFPNLVEAMASVPQSAVSVAAQPPPNHEVYKIMTSRPVSSQPSSKESYKSDKGAFFDCENDAALILRPKSTDTDTKEQRQDEMGGRDTTDGGPVEGPRTRTPLKSTPGTSVTPQQPPQSPLRIPLLPLQKLPHEPTTSRQTHRQAANAHTSPRQDGVSFDHSYSMTCSSRASSPRKRATGEYFHRRDPGYDVRSTEPLSDRNLERFGFVLGRKLKTTTTSSPLTFLDVRNRTLKGRNTTTHMTAEDAARRMATHIEHHLVPFRCDGSLLPLLPLPPPMWPLTATASEKFRSSARRASQISESRRVSTALQAPAASSSASESGTSESASASGEPQTTAHEDRRIEAMIDRHRARLSAGQKRKRRSKLTYAVALFHHLLKANKAQRRRARGRGEEPQALALGRRDSWMLQLESLLQQGVDVNISPDALLQTLEGRTISRQIAQRIKRIHMDEEAATSAEKGGARGMKMEDYRKMERNFLRRLREKRAQKLAERSAAAFKRLLRQGSFRSRVSLEYFDEQVIARRMPSLQRLRVLLLVASGNEGVLYDYEEADSRRCIQDHAHLRALTRRNGLPGPDSTVHSRVTLTGLLEAAVFRQAALFDRANKDREAVRQKAMAHKTYAASLPSGSRLMFESEGPLARSRNELLNKMKRMEVLAVNPRHRRGGLTADHRRPATTERAVEGGVGEECVASKWGPFVVGRLESRRRTSVLSTRGTTPAGLYNLRVGGPDDALKQQVNTVDGIIKREELYDRHRRRSMSPGHRASSPPSPLSRPAASPTTHQPTERGTSPSPFGHERVVSPQATTQASLRGWSRGVEAWADLKGKDTERKADAAVSVRPTTTATGGGSKLREATYEYFEKCFSMTYDIAGLIKELDHTLDQSRELLTATQKRRSKYQLYQYLYGRENDSASGSGEDSDTVRGEKKAWRGGGKPNKGAMHVNVIRRRHQPRTGGRDRWQ</sequence>
<feature type="region of interest" description="Disordered" evidence="1">
    <location>
        <begin position="851"/>
        <end position="902"/>
    </location>
</feature>
<feature type="compositionally biased region" description="Low complexity" evidence="1">
    <location>
        <begin position="539"/>
        <end position="551"/>
    </location>
</feature>
<name>A0A0G4EG52_VITBC</name>
<feature type="compositionally biased region" description="Polar residues" evidence="1">
    <location>
        <begin position="696"/>
        <end position="714"/>
    </location>
</feature>
<feature type="compositionally biased region" description="Low complexity" evidence="1">
    <location>
        <begin position="867"/>
        <end position="894"/>
    </location>
</feature>
<feature type="compositionally biased region" description="Polar residues" evidence="1">
    <location>
        <begin position="722"/>
        <end position="733"/>
    </location>
</feature>
<feature type="region of interest" description="Disordered" evidence="1">
    <location>
        <begin position="1465"/>
        <end position="1516"/>
    </location>
</feature>
<feature type="compositionally biased region" description="Low complexity" evidence="1">
    <location>
        <begin position="262"/>
        <end position="273"/>
    </location>
</feature>
<gene>
    <name evidence="3" type="ORF">Vbra_2041</name>
</gene>
<evidence type="ECO:0000256" key="1">
    <source>
        <dbReference type="SAM" id="MobiDB-lite"/>
    </source>
</evidence>
<feature type="region of interest" description="Disordered" evidence="1">
    <location>
        <begin position="505"/>
        <end position="565"/>
    </location>
</feature>
<feature type="compositionally biased region" description="Basic and acidic residues" evidence="1">
    <location>
        <begin position="523"/>
        <end position="536"/>
    </location>
</feature>
<feature type="compositionally biased region" description="Basic and acidic residues" evidence="1">
    <location>
        <begin position="630"/>
        <end position="650"/>
    </location>
</feature>
<organism evidence="3 4">
    <name type="scientific">Vitrella brassicaformis (strain CCMP3155)</name>
    <dbReference type="NCBI Taxonomy" id="1169540"/>
    <lineage>
        <taxon>Eukaryota</taxon>
        <taxon>Sar</taxon>
        <taxon>Alveolata</taxon>
        <taxon>Colpodellida</taxon>
        <taxon>Vitrellaceae</taxon>
        <taxon>Vitrella</taxon>
    </lineage>
</organism>
<feature type="compositionally biased region" description="Basic and acidic residues" evidence="1">
    <location>
        <begin position="1227"/>
        <end position="1239"/>
    </location>
</feature>
<feature type="region of interest" description="Disordered" evidence="1">
    <location>
        <begin position="1222"/>
        <end position="1241"/>
    </location>
</feature>
<feature type="region of interest" description="Disordered" evidence="1">
    <location>
        <begin position="320"/>
        <end position="350"/>
    </location>
</feature>
<dbReference type="VEuPathDB" id="CryptoDB:Vbra_2041"/>
<feature type="domain" description="DAD" evidence="2">
    <location>
        <begin position="113"/>
        <end position="147"/>
    </location>
</feature>
<evidence type="ECO:0000313" key="4">
    <source>
        <dbReference type="Proteomes" id="UP000041254"/>
    </source>
</evidence>
<feature type="region of interest" description="Disordered" evidence="1">
    <location>
        <begin position="1306"/>
        <end position="1365"/>
    </location>
</feature>
<reference evidence="3 4" key="1">
    <citation type="submission" date="2014-11" db="EMBL/GenBank/DDBJ databases">
        <authorList>
            <person name="Zhu J."/>
            <person name="Qi W."/>
            <person name="Song R."/>
        </authorList>
    </citation>
    <scope>NUCLEOTIDE SEQUENCE [LARGE SCALE GENOMIC DNA]</scope>
</reference>
<evidence type="ECO:0000313" key="3">
    <source>
        <dbReference type="EMBL" id="CEL94426.1"/>
    </source>
</evidence>
<dbReference type="InterPro" id="IPR014767">
    <property type="entry name" value="DAD_dom"/>
</dbReference>
<dbReference type="InParanoid" id="A0A0G4EG52"/>
<feature type="region of interest" description="Disordered" evidence="1">
    <location>
        <begin position="1383"/>
        <end position="1405"/>
    </location>
</feature>
<feature type="compositionally biased region" description="Basic and acidic residues" evidence="1">
    <location>
        <begin position="337"/>
        <end position="350"/>
    </location>
</feature>
<proteinExistence type="predicted"/>
<dbReference type="EMBL" id="CDMY01000219">
    <property type="protein sequence ID" value="CEL94426.1"/>
    <property type="molecule type" value="Genomic_DNA"/>
</dbReference>
<feature type="region of interest" description="Disordered" evidence="1">
    <location>
        <begin position="626"/>
        <end position="740"/>
    </location>
</feature>
<feature type="compositionally biased region" description="Low complexity" evidence="1">
    <location>
        <begin position="505"/>
        <end position="514"/>
    </location>
</feature>
<feature type="compositionally biased region" description="Polar residues" evidence="1">
    <location>
        <begin position="1337"/>
        <end position="1349"/>
    </location>
</feature>
<evidence type="ECO:0000259" key="2">
    <source>
        <dbReference type="PROSITE" id="PS51231"/>
    </source>
</evidence>